<proteinExistence type="predicted"/>
<reference evidence="1 2" key="1">
    <citation type="submission" date="2019-03" db="EMBL/GenBank/DDBJ databases">
        <title>Genomic Encyclopedia of Type Strains, Phase III (KMG-III): the genomes of soil and plant-associated and newly described type strains.</title>
        <authorList>
            <person name="Whitman W."/>
        </authorList>
    </citation>
    <scope>NUCLEOTIDE SEQUENCE [LARGE SCALE GENOMIC DNA]</scope>
    <source>
        <strain evidence="1 2">CGMCC 1.12802</strain>
    </source>
</reference>
<accession>A0A4R8I861</accession>
<evidence type="ECO:0000313" key="2">
    <source>
        <dbReference type="Proteomes" id="UP000295313"/>
    </source>
</evidence>
<name>A0A4R8I861_9FLAO</name>
<dbReference type="EMBL" id="SOEO01000001">
    <property type="protein sequence ID" value="TDX86208.1"/>
    <property type="molecule type" value="Genomic_DNA"/>
</dbReference>
<keyword evidence="2" id="KW-1185">Reference proteome</keyword>
<organism evidence="1 2">
    <name type="scientific">Epilithonimonas xixisoli</name>
    <dbReference type="NCBI Taxonomy" id="1476462"/>
    <lineage>
        <taxon>Bacteria</taxon>
        <taxon>Pseudomonadati</taxon>
        <taxon>Bacteroidota</taxon>
        <taxon>Flavobacteriia</taxon>
        <taxon>Flavobacteriales</taxon>
        <taxon>Weeksellaceae</taxon>
        <taxon>Chryseobacterium group</taxon>
        <taxon>Epilithonimonas</taxon>
    </lineage>
</organism>
<evidence type="ECO:0000313" key="1">
    <source>
        <dbReference type="EMBL" id="TDX86208.1"/>
    </source>
</evidence>
<sequence length="235" mass="27098">MVSRRFDSSDWSKLKIKIMAKVGTERITHKGSGKEFFVTINFYTKTKLFTAVDFPEEIKDWYGAKLTREQPSYASIMYQGNITGKSYDECKNLAIKVFSEYYDQCITEERIIAYKIKSNSKETSDISFAPNTALGLEFHVLWRIKIGDETFISPANYEASKRPESGIRLGGPQMTREDGRQGYYDYQKIPYTEETHNFFINVVTGLEAMIIKVNEFFGKDSNHFIDNLSKGKLLN</sequence>
<dbReference type="Proteomes" id="UP000295313">
    <property type="component" value="Unassembled WGS sequence"/>
</dbReference>
<comment type="caution">
    <text evidence="1">The sequence shown here is derived from an EMBL/GenBank/DDBJ whole genome shotgun (WGS) entry which is preliminary data.</text>
</comment>
<dbReference type="AlphaFoldDB" id="A0A4R8I861"/>
<protein>
    <submittedName>
        <fullName evidence="1">Uncharacterized protein</fullName>
    </submittedName>
</protein>
<gene>
    <name evidence="1" type="ORF">B0I22_0318</name>
</gene>